<dbReference type="AlphaFoldDB" id="A0A7R9T6H8"/>
<sequence length="374" mass="40327">MPLARAPRASRASVALARASYRAVLRAVMGRPATADETADETATTTTTATARDDANVDETRRGRRMALLSASVTLGAMTLGADAARAVKGPGEELLAKRLEEEAKSRERIDALYRELRAEEAKALELRREKEGEAQEELNKFREESEAQSRQQVLAGKTLCVTPFGIDIVGITEFVALAGAVASGISANQKKEEITMLNDKLRKINASLMSTSRASMGTDASVLEAARGGAAKAAAATMSSVDDWDTLSEDMKELKLALREGRKLLRADEFAAALNAFKKSLMLARVTGDLVSVRRATRGLGAAKRQLGDRVGAIADLKEVLNISQQLDDNTGDMDALGAIADLYTELGDLENAGRYYDLYLNQINDETVEIED</sequence>
<dbReference type="PANTHER" id="PTHR47310:SF2">
    <property type="entry name" value="PROTEIN FLUORESCENT IN BLUE LIGHT, CHLOROPLASTIC"/>
    <property type="match status" value="1"/>
</dbReference>
<evidence type="ECO:0000256" key="1">
    <source>
        <dbReference type="SAM" id="Coils"/>
    </source>
</evidence>
<dbReference type="EMBL" id="HBDX01008608">
    <property type="protein sequence ID" value="CAD8226634.1"/>
    <property type="molecule type" value="Transcribed_RNA"/>
</dbReference>
<dbReference type="Gene3D" id="1.25.40.10">
    <property type="entry name" value="Tetratricopeptide repeat domain"/>
    <property type="match status" value="1"/>
</dbReference>
<dbReference type="InterPro" id="IPR044243">
    <property type="entry name" value="FLU"/>
</dbReference>
<dbReference type="PANTHER" id="PTHR47310">
    <property type="entry name" value="PROTEIN FLUORESCENT IN BLUE LIGHT, CHLOROPLASTIC"/>
    <property type="match status" value="1"/>
</dbReference>
<protein>
    <submittedName>
        <fullName evidence="2">Uncharacterized protein</fullName>
    </submittedName>
</protein>
<feature type="coiled-coil region" evidence="1">
    <location>
        <begin position="100"/>
        <end position="152"/>
    </location>
</feature>
<accession>A0A7R9T6H8</accession>
<keyword evidence="1" id="KW-0175">Coiled coil</keyword>
<dbReference type="GO" id="GO:0015995">
    <property type="term" value="P:chlorophyll biosynthetic process"/>
    <property type="evidence" value="ECO:0007669"/>
    <property type="project" value="InterPro"/>
</dbReference>
<reference evidence="2" key="1">
    <citation type="submission" date="2021-01" db="EMBL/GenBank/DDBJ databases">
        <authorList>
            <person name="Corre E."/>
            <person name="Pelletier E."/>
            <person name="Niang G."/>
            <person name="Scheremetjew M."/>
            <person name="Finn R."/>
            <person name="Kale V."/>
            <person name="Holt S."/>
            <person name="Cochrane G."/>
            <person name="Meng A."/>
            <person name="Brown T."/>
            <person name="Cohen L."/>
        </authorList>
    </citation>
    <scope>NUCLEOTIDE SEQUENCE</scope>
    <source>
        <strain evidence="2">Clade-A-BCC118000</strain>
    </source>
</reference>
<gene>
    <name evidence="2" type="ORF">OLUC0939_LOCUS7375</name>
</gene>
<dbReference type="InterPro" id="IPR011990">
    <property type="entry name" value="TPR-like_helical_dom_sf"/>
</dbReference>
<name>A0A7R9T6H8_9CHLO</name>
<organism evidence="2">
    <name type="scientific">Ostreococcus sp. 'lucimarinus'</name>
    <dbReference type="NCBI Taxonomy" id="242159"/>
    <lineage>
        <taxon>Eukaryota</taxon>
        <taxon>Viridiplantae</taxon>
        <taxon>Chlorophyta</taxon>
        <taxon>Mamiellophyceae</taxon>
        <taxon>Mamiellales</taxon>
        <taxon>Bathycoccaceae</taxon>
        <taxon>Ostreococcus</taxon>
    </lineage>
</organism>
<evidence type="ECO:0000313" key="2">
    <source>
        <dbReference type="EMBL" id="CAD8226634.1"/>
    </source>
</evidence>
<proteinExistence type="predicted"/>
<dbReference type="SUPFAM" id="SSF48452">
    <property type="entry name" value="TPR-like"/>
    <property type="match status" value="1"/>
</dbReference>